<proteinExistence type="predicted"/>
<protein>
    <submittedName>
        <fullName evidence="1">Uncharacterized protein</fullName>
    </submittedName>
</protein>
<evidence type="ECO:0000313" key="2">
    <source>
        <dbReference type="Proteomes" id="UP000692954"/>
    </source>
</evidence>
<name>A0A8S1N5P1_9CILI</name>
<evidence type="ECO:0000313" key="1">
    <source>
        <dbReference type="EMBL" id="CAD8088078.1"/>
    </source>
</evidence>
<dbReference type="EMBL" id="CAJJDN010000052">
    <property type="protein sequence ID" value="CAD8088078.1"/>
    <property type="molecule type" value="Genomic_DNA"/>
</dbReference>
<gene>
    <name evidence="1" type="ORF">PSON_ATCC_30995.1.T0520169</name>
</gene>
<organism evidence="1 2">
    <name type="scientific">Paramecium sonneborni</name>
    <dbReference type="NCBI Taxonomy" id="65129"/>
    <lineage>
        <taxon>Eukaryota</taxon>
        <taxon>Sar</taxon>
        <taxon>Alveolata</taxon>
        <taxon>Ciliophora</taxon>
        <taxon>Intramacronucleata</taxon>
        <taxon>Oligohymenophorea</taxon>
        <taxon>Peniculida</taxon>
        <taxon>Parameciidae</taxon>
        <taxon>Paramecium</taxon>
    </lineage>
</organism>
<dbReference type="Proteomes" id="UP000692954">
    <property type="component" value="Unassembled WGS sequence"/>
</dbReference>
<dbReference type="AlphaFoldDB" id="A0A8S1N5P1"/>
<comment type="caution">
    <text evidence="1">The sequence shown here is derived from an EMBL/GenBank/DDBJ whole genome shotgun (WGS) entry which is preliminary data.</text>
</comment>
<reference evidence="1" key="1">
    <citation type="submission" date="2021-01" db="EMBL/GenBank/DDBJ databases">
        <authorList>
            <consortium name="Genoscope - CEA"/>
            <person name="William W."/>
        </authorList>
    </citation>
    <scope>NUCLEOTIDE SEQUENCE</scope>
</reference>
<dbReference type="OrthoDB" id="10540417at2759"/>
<accession>A0A8S1N5P1</accession>
<keyword evidence="2" id="KW-1185">Reference proteome</keyword>
<sequence>MQQIFSQDSHCNQEANQQNFAEEFINAFDISVFCKNCNTQMTTCDMKLLFSHYLQCEINQQYQDDKCDDSNLNNIKQYFQGNKIKDKEQIENTRTQLDINQLREQILIKSELGQSSKEQYQSTINEYLIKERIQSMSEITNISLMKFLQQEKASLQRINAISQIRKILNLPQTHQICLQYQVLRKQAKSQQTKHPHQPWNLCFIQKVQITFNKFLDDLCRNQKEILAYRIYILYELAARISELKQITFQMILTGQVTYLPNKQRKQGPKAIRNFIISEEVIMQTQIFMNRNKINIANTLNIGYQNQTNKIKIISKIVEISMQFFVKSNQR</sequence>